<dbReference type="OrthoDB" id="10656784at2759"/>
<sequence>MKLVHGGDTNLHMCKMFNVRSELENLQYNIEDVDMVDMLLRRLPEQAEFERLQATIRYGANPCIYTPTKVRELIRADAAKQKEFRGHSGGKHGSQSCDGGNDGKHDKGVAKHDKSKGKRQNRPYKANNQKGADTHDQNWKPQVNCTLRHEIPSIPAQGVGS</sequence>
<dbReference type="AlphaFoldDB" id="A0A2P4X452"/>
<dbReference type="Proteomes" id="UP000237271">
    <property type="component" value="Unassembled WGS sequence"/>
</dbReference>
<evidence type="ECO:0000256" key="1">
    <source>
        <dbReference type="SAM" id="MobiDB-lite"/>
    </source>
</evidence>
<proteinExistence type="predicted"/>
<feature type="region of interest" description="Disordered" evidence="1">
    <location>
        <begin position="81"/>
        <end position="161"/>
    </location>
</feature>
<comment type="caution">
    <text evidence="2">The sequence shown here is derived from an EMBL/GenBank/DDBJ whole genome shotgun (WGS) entry which is preliminary data.</text>
</comment>
<evidence type="ECO:0000313" key="2">
    <source>
        <dbReference type="EMBL" id="POM60319.1"/>
    </source>
</evidence>
<dbReference type="EMBL" id="NCKW01016894">
    <property type="protein sequence ID" value="POM60319.1"/>
    <property type="molecule type" value="Genomic_DNA"/>
</dbReference>
<feature type="compositionally biased region" description="Basic and acidic residues" evidence="1">
    <location>
        <begin position="101"/>
        <end position="112"/>
    </location>
</feature>
<evidence type="ECO:0000313" key="3">
    <source>
        <dbReference type="Proteomes" id="UP000237271"/>
    </source>
</evidence>
<name>A0A2P4X452_9STRA</name>
<keyword evidence="3" id="KW-1185">Reference proteome</keyword>
<feature type="compositionally biased region" description="Basic residues" evidence="1">
    <location>
        <begin position="113"/>
        <end position="122"/>
    </location>
</feature>
<accession>A0A2P4X452</accession>
<reference evidence="2 3" key="1">
    <citation type="journal article" date="2017" name="Genome Biol. Evol.">
        <title>Phytophthora megakarya and P. palmivora, closely related causal agents of cacao black pod rot, underwent increases in genome sizes and gene numbers by different mechanisms.</title>
        <authorList>
            <person name="Ali S.S."/>
            <person name="Shao J."/>
            <person name="Lary D.J."/>
            <person name="Kronmiller B."/>
            <person name="Shen D."/>
            <person name="Strem M.D."/>
            <person name="Amoako-Attah I."/>
            <person name="Akrofi A.Y."/>
            <person name="Begoude B.A."/>
            <person name="Ten Hoopen G.M."/>
            <person name="Coulibaly K."/>
            <person name="Kebe B.I."/>
            <person name="Melnick R.L."/>
            <person name="Guiltinan M.J."/>
            <person name="Tyler B.M."/>
            <person name="Meinhardt L.W."/>
            <person name="Bailey B.A."/>
        </authorList>
    </citation>
    <scope>NUCLEOTIDE SEQUENCE [LARGE SCALE GENOMIC DNA]</scope>
    <source>
        <strain evidence="3">sbr112.9</strain>
    </source>
</reference>
<organism evidence="2 3">
    <name type="scientific">Phytophthora palmivora</name>
    <dbReference type="NCBI Taxonomy" id="4796"/>
    <lineage>
        <taxon>Eukaryota</taxon>
        <taxon>Sar</taxon>
        <taxon>Stramenopiles</taxon>
        <taxon>Oomycota</taxon>
        <taxon>Peronosporomycetes</taxon>
        <taxon>Peronosporales</taxon>
        <taxon>Peronosporaceae</taxon>
        <taxon>Phytophthora</taxon>
    </lineage>
</organism>
<gene>
    <name evidence="2" type="ORF">PHPALM_30837</name>
</gene>
<protein>
    <submittedName>
        <fullName evidence="2">Multidrug resistance protein ABC Superfamily</fullName>
    </submittedName>
</protein>